<organism evidence="1 2">
    <name type="scientific">Marinobacterium zhoushanense</name>
    <dbReference type="NCBI Taxonomy" id="1679163"/>
    <lineage>
        <taxon>Bacteria</taxon>
        <taxon>Pseudomonadati</taxon>
        <taxon>Pseudomonadota</taxon>
        <taxon>Gammaproteobacteria</taxon>
        <taxon>Oceanospirillales</taxon>
        <taxon>Oceanospirillaceae</taxon>
        <taxon>Marinobacterium</taxon>
    </lineage>
</organism>
<reference evidence="2" key="1">
    <citation type="journal article" date="2019" name="Int. J. Syst. Evol. Microbiol.">
        <title>The Global Catalogue of Microorganisms (GCM) 10K type strain sequencing project: providing services to taxonomists for standard genome sequencing and annotation.</title>
        <authorList>
            <consortium name="The Broad Institute Genomics Platform"/>
            <consortium name="The Broad Institute Genome Sequencing Center for Infectious Disease"/>
            <person name="Wu L."/>
            <person name="Ma J."/>
        </authorList>
    </citation>
    <scope>NUCLEOTIDE SEQUENCE [LARGE SCALE GENOMIC DNA]</scope>
    <source>
        <strain evidence="2">CGMCC 1.15341</strain>
    </source>
</reference>
<dbReference type="InterPro" id="IPR037479">
    <property type="entry name" value="Tauto_MSAD"/>
</dbReference>
<protein>
    <submittedName>
        <fullName evidence="1">Tautomerase family protein</fullName>
    </submittedName>
</protein>
<evidence type="ECO:0000313" key="2">
    <source>
        <dbReference type="Proteomes" id="UP000629025"/>
    </source>
</evidence>
<evidence type="ECO:0000313" key="1">
    <source>
        <dbReference type="EMBL" id="GGC00725.1"/>
    </source>
</evidence>
<gene>
    <name evidence="1" type="ORF">GCM10011352_28600</name>
</gene>
<dbReference type="PANTHER" id="PTHR38460:SF1">
    <property type="entry name" value="TAUTOMERASE YOLI-RELATED"/>
    <property type="match status" value="1"/>
</dbReference>
<dbReference type="SUPFAM" id="SSF55331">
    <property type="entry name" value="Tautomerase/MIF"/>
    <property type="match status" value="1"/>
</dbReference>
<dbReference type="Gene3D" id="3.30.429.10">
    <property type="entry name" value="Macrophage Migration Inhibitory Factor"/>
    <property type="match status" value="1"/>
</dbReference>
<comment type="caution">
    <text evidence="1">The sequence shown here is derived from an EMBL/GenBank/DDBJ whole genome shotgun (WGS) entry which is preliminary data.</text>
</comment>
<dbReference type="PANTHER" id="PTHR38460">
    <property type="entry name" value="TAUTOMERASE YOLI-RELATED"/>
    <property type="match status" value="1"/>
</dbReference>
<dbReference type="Proteomes" id="UP000629025">
    <property type="component" value="Unassembled WGS sequence"/>
</dbReference>
<sequence length="129" mass="14194">MPFTRIALREGKPDHYIQGVSDALHRALVDCFEVPPADRFQLIEELPAGRLVCDRHYMAADGRTANTIIFQITAGRERSEKTRNTFFARLVEELQASVGISAADVMVIITTNRLGEWSFSGGVSAGAQA</sequence>
<dbReference type="EMBL" id="BMIJ01000006">
    <property type="protein sequence ID" value="GGC00725.1"/>
    <property type="molecule type" value="Genomic_DNA"/>
</dbReference>
<dbReference type="RefSeq" id="WP_188749512.1">
    <property type="nucleotide sequence ID" value="NZ_BMIJ01000006.1"/>
</dbReference>
<name>A0ABQ1KMM5_9GAMM</name>
<accession>A0ABQ1KMM5</accession>
<proteinExistence type="predicted"/>
<dbReference type="InterPro" id="IPR014347">
    <property type="entry name" value="Tautomerase/MIF_sf"/>
</dbReference>
<dbReference type="Pfam" id="PF14552">
    <property type="entry name" value="Tautomerase_2"/>
    <property type="match status" value="1"/>
</dbReference>
<keyword evidence="2" id="KW-1185">Reference proteome</keyword>